<dbReference type="EMBL" id="DXBG01000030">
    <property type="protein sequence ID" value="HIZ64563.1"/>
    <property type="molecule type" value="Genomic_DNA"/>
</dbReference>
<accession>A0A9D2FPF0</accession>
<organism evidence="9 10">
    <name type="scientific">Candidatus Blautia pullicola</name>
    <dbReference type="NCBI Taxonomy" id="2838498"/>
    <lineage>
        <taxon>Bacteria</taxon>
        <taxon>Bacillati</taxon>
        <taxon>Bacillota</taxon>
        <taxon>Clostridia</taxon>
        <taxon>Lachnospirales</taxon>
        <taxon>Lachnospiraceae</taxon>
        <taxon>Blautia</taxon>
    </lineage>
</organism>
<feature type="transmembrane region" description="Helical" evidence="7">
    <location>
        <begin position="12"/>
        <end position="34"/>
    </location>
</feature>
<sequence length="281" mass="31578">MKKSKAYYIKNLKKIPVTILMIILCLIFFSPFLVMVTTSLKTNADAFQLPVKLFPREIIWDNYPEAMEKIPFLQYFKNTILITAFSVAGQLLSTPLIAYSLSKIKWRGSAIISSLVMGTMMIPYTVTMIPLYRIWNNLGLTNTYLPLIIPTFCGSPFYIIIVRQFFAGLPNSLMEAAKIDGASEFKRYVSIALPLSKPALTTVGIQAFISAWSDYLAPLIYINKTEKLTLSLGLQQFLGSFSTDWTHLMAAATLFVIPVIVFFLIFQKNFVEGISTSGLKA</sequence>
<dbReference type="CDD" id="cd06261">
    <property type="entry name" value="TM_PBP2"/>
    <property type="match status" value="1"/>
</dbReference>
<evidence type="ECO:0000256" key="5">
    <source>
        <dbReference type="ARBA" id="ARBA00022989"/>
    </source>
</evidence>
<reference evidence="9" key="2">
    <citation type="submission" date="2021-04" db="EMBL/GenBank/DDBJ databases">
        <authorList>
            <person name="Gilroy R."/>
        </authorList>
    </citation>
    <scope>NUCLEOTIDE SEQUENCE</scope>
    <source>
        <strain evidence="9">1068</strain>
    </source>
</reference>
<dbReference type="PROSITE" id="PS50928">
    <property type="entry name" value="ABC_TM1"/>
    <property type="match status" value="1"/>
</dbReference>
<evidence type="ECO:0000256" key="6">
    <source>
        <dbReference type="ARBA" id="ARBA00023136"/>
    </source>
</evidence>
<feature type="transmembrane region" description="Helical" evidence="7">
    <location>
        <begin position="188"/>
        <end position="209"/>
    </location>
</feature>
<evidence type="ECO:0000256" key="1">
    <source>
        <dbReference type="ARBA" id="ARBA00004651"/>
    </source>
</evidence>
<dbReference type="InterPro" id="IPR035906">
    <property type="entry name" value="MetI-like_sf"/>
</dbReference>
<dbReference type="PANTHER" id="PTHR43744">
    <property type="entry name" value="ABC TRANSPORTER PERMEASE PROTEIN MG189-RELATED-RELATED"/>
    <property type="match status" value="1"/>
</dbReference>
<dbReference type="PANTHER" id="PTHR43744:SF12">
    <property type="entry name" value="ABC TRANSPORTER PERMEASE PROTEIN MG189-RELATED"/>
    <property type="match status" value="1"/>
</dbReference>
<evidence type="ECO:0000256" key="2">
    <source>
        <dbReference type="ARBA" id="ARBA00022448"/>
    </source>
</evidence>
<feature type="transmembrane region" description="Helical" evidence="7">
    <location>
        <begin position="144"/>
        <end position="167"/>
    </location>
</feature>
<dbReference type="InterPro" id="IPR000515">
    <property type="entry name" value="MetI-like"/>
</dbReference>
<name>A0A9D2FPF0_9FIRM</name>
<gene>
    <name evidence="9" type="ORF">H9809_01455</name>
</gene>
<evidence type="ECO:0000256" key="3">
    <source>
        <dbReference type="ARBA" id="ARBA00022475"/>
    </source>
</evidence>
<comment type="subcellular location">
    <subcellularLocation>
        <location evidence="1 7">Cell membrane</location>
        <topology evidence="1 7">Multi-pass membrane protein</topology>
    </subcellularLocation>
</comment>
<evidence type="ECO:0000259" key="8">
    <source>
        <dbReference type="PROSITE" id="PS50928"/>
    </source>
</evidence>
<feature type="transmembrane region" description="Helical" evidence="7">
    <location>
        <begin position="80"/>
        <end position="99"/>
    </location>
</feature>
<dbReference type="Pfam" id="PF00528">
    <property type="entry name" value="BPD_transp_1"/>
    <property type="match status" value="1"/>
</dbReference>
<dbReference type="AlphaFoldDB" id="A0A9D2FPF0"/>
<keyword evidence="6 7" id="KW-0472">Membrane</keyword>
<proteinExistence type="inferred from homology"/>
<protein>
    <submittedName>
        <fullName evidence="9">Carbohydrate ABC transporter permease</fullName>
    </submittedName>
</protein>
<keyword evidence="3" id="KW-1003">Cell membrane</keyword>
<reference evidence="9" key="1">
    <citation type="journal article" date="2021" name="PeerJ">
        <title>Extensive microbial diversity within the chicken gut microbiome revealed by metagenomics and culture.</title>
        <authorList>
            <person name="Gilroy R."/>
            <person name="Ravi A."/>
            <person name="Getino M."/>
            <person name="Pursley I."/>
            <person name="Horton D.L."/>
            <person name="Alikhan N.F."/>
            <person name="Baker D."/>
            <person name="Gharbi K."/>
            <person name="Hall N."/>
            <person name="Watson M."/>
            <person name="Adriaenssens E.M."/>
            <person name="Foster-Nyarko E."/>
            <person name="Jarju S."/>
            <person name="Secka A."/>
            <person name="Antonio M."/>
            <person name="Oren A."/>
            <person name="Chaudhuri R.R."/>
            <person name="La Ragione R."/>
            <person name="Hildebrand F."/>
            <person name="Pallen M.J."/>
        </authorList>
    </citation>
    <scope>NUCLEOTIDE SEQUENCE</scope>
    <source>
        <strain evidence="9">1068</strain>
    </source>
</reference>
<dbReference type="GO" id="GO:0005886">
    <property type="term" value="C:plasma membrane"/>
    <property type="evidence" value="ECO:0007669"/>
    <property type="project" value="UniProtKB-SubCell"/>
</dbReference>
<dbReference type="GO" id="GO:0055085">
    <property type="term" value="P:transmembrane transport"/>
    <property type="evidence" value="ECO:0007669"/>
    <property type="project" value="InterPro"/>
</dbReference>
<feature type="transmembrane region" description="Helical" evidence="7">
    <location>
        <begin position="245"/>
        <end position="266"/>
    </location>
</feature>
<dbReference type="Proteomes" id="UP000824056">
    <property type="component" value="Unassembled WGS sequence"/>
</dbReference>
<dbReference type="SUPFAM" id="SSF161098">
    <property type="entry name" value="MetI-like"/>
    <property type="match status" value="1"/>
</dbReference>
<evidence type="ECO:0000256" key="7">
    <source>
        <dbReference type="RuleBase" id="RU363032"/>
    </source>
</evidence>
<comment type="caution">
    <text evidence="9">The sequence shown here is derived from an EMBL/GenBank/DDBJ whole genome shotgun (WGS) entry which is preliminary data.</text>
</comment>
<keyword evidence="5 7" id="KW-1133">Transmembrane helix</keyword>
<dbReference type="Gene3D" id="1.10.3720.10">
    <property type="entry name" value="MetI-like"/>
    <property type="match status" value="1"/>
</dbReference>
<evidence type="ECO:0000256" key="4">
    <source>
        <dbReference type="ARBA" id="ARBA00022692"/>
    </source>
</evidence>
<evidence type="ECO:0000313" key="10">
    <source>
        <dbReference type="Proteomes" id="UP000824056"/>
    </source>
</evidence>
<evidence type="ECO:0000313" key="9">
    <source>
        <dbReference type="EMBL" id="HIZ64563.1"/>
    </source>
</evidence>
<feature type="transmembrane region" description="Helical" evidence="7">
    <location>
        <begin position="111"/>
        <end position="132"/>
    </location>
</feature>
<comment type="similarity">
    <text evidence="7">Belongs to the binding-protein-dependent transport system permease family.</text>
</comment>
<keyword evidence="2 7" id="KW-0813">Transport</keyword>
<keyword evidence="4 7" id="KW-0812">Transmembrane</keyword>
<feature type="domain" description="ABC transmembrane type-1" evidence="8">
    <location>
        <begin position="76"/>
        <end position="266"/>
    </location>
</feature>